<evidence type="ECO:0000313" key="2">
    <source>
        <dbReference type="Proteomes" id="UP000199370"/>
    </source>
</evidence>
<sequence length="51" mass="5556">MPTCETCGEYVSRDYIRVCTDGTLSECPHCNGNYMDTSPASAVSGTLYSLR</sequence>
<accession>A0A1H0BAK1</accession>
<proteinExistence type="predicted"/>
<protein>
    <recommendedName>
        <fullName evidence="3">Small CPxCG-related zinc finger protein</fullName>
    </recommendedName>
</protein>
<dbReference type="STRING" id="996166.SAMN05192554_1369"/>
<dbReference type="RefSeq" id="WP_175526514.1">
    <property type="nucleotide sequence ID" value="NZ_FNIA01000036.1"/>
</dbReference>
<reference evidence="1 2" key="1">
    <citation type="submission" date="2016-10" db="EMBL/GenBank/DDBJ databases">
        <authorList>
            <person name="de Groot N.N."/>
        </authorList>
    </citation>
    <scope>NUCLEOTIDE SEQUENCE [LARGE SCALE GENOMIC DNA]</scope>
    <source>
        <strain evidence="2">EB21,IBRC-M 10013,KCTC 4048</strain>
    </source>
</reference>
<evidence type="ECO:0000313" key="1">
    <source>
        <dbReference type="EMBL" id="SDN42637.1"/>
    </source>
</evidence>
<dbReference type="EMBL" id="FNIA01000036">
    <property type="protein sequence ID" value="SDN42637.1"/>
    <property type="molecule type" value="Genomic_DNA"/>
</dbReference>
<dbReference type="AlphaFoldDB" id="A0A1H0BAK1"/>
<organism evidence="1 2">
    <name type="scientific">Haloarchaeobius iranensis</name>
    <dbReference type="NCBI Taxonomy" id="996166"/>
    <lineage>
        <taxon>Archaea</taxon>
        <taxon>Methanobacteriati</taxon>
        <taxon>Methanobacteriota</taxon>
        <taxon>Stenosarchaea group</taxon>
        <taxon>Halobacteria</taxon>
        <taxon>Halobacteriales</taxon>
        <taxon>Halorubellaceae</taxon>
        <taxon>Haloarchaeobius</taxon>
    </lineage>
</organism>
<dbReference type="OrthoDB" id="189700at2157"/>
<evidence type="ECO:0008006" key="3">
    <source>
        <dbReference type="Google" id="ProtNLM"/>
    </source>
</evidence>
<dbReference type="Proteomes" id="UP000199370">
    <property type="component" value="Unassembled WGS sequence"/>
</dbReference>
<dbReference type="InterPro" id="IPR055985">
    <property type="entry name" value="DUF7563"/>
</dbReference>
<name>A0A1H0BAK1_9EURY</name>
<gene>
    <name evidence="1" type="ORF">SAMN05192554_1369</name>
</gene>
<dbReference type="Pfam" id="PF24444">
    <property type="entry name" value="DUF7563"/>
    <property type="match status" value="1"/>
</dbReference>
<keyword evidence="2" id="KW-1185">Reference proteome</keyword>